<evidence type="ECO:0000256" key="1">
    <source>
        <dbReference type="SAM" id="Phobius"/>
    </source>
</evidence>
<feature type="transmembrane region" description="Helical" evidence="1">
    <location>
        <begin position="49"/>
        <end position="70"/>
    </location>
</feature>
<organism evidence="2 3">
    <name type="scientific">Nannocystis pusilla</name>
    <dbReference type="NCBI Taxonomy" id="889268"/>
    <lineage>
        <taxon>Bacteria</taxon>
        <taxon>Pseudomonadati</taxon>
        <taxon>Myxococcota</taxon>
        <taxon>Polyangia</taxon>
        <taxon>Nannocystales</taxon>
        <taxon>Nannocystaceae</taxon>
        <taxon>Nannocystis</taxon>
    </lineage>
</organism>
<feature type="transmembrane region" description="Helical" evidence="1">
    <location>
        <begin position="136"/>
        <end position="157"/>
    </location>
</feature>
<keyword evidence="1" id="KW-0472">Membrane</keyword>
<comment type="caution">
    <text evidence="2">The sequence shown here is derived from an EMBL/GenBank/DDBJ whole genome shotgun (WGS) entry which is preliminary data.</text>
</comment>
<keyword evidence="3" id="KW-1185">Reference proteome</keyword>
<name>A0ABS7U247_9BACT</name>
<proteinExistence type="predicted"/>
<protein>
    <submittedName>
        <fullName evidence="2">Uncharacterized protein</fullName>
    </submittedName>
</protein>
<accession>A0ABS7U247</accession>
<feature type="transmembrane region" description="Helical" evidence="1">
    <location>
        <begin position="163"/>
        <end position="182"/>
    </location>
</feature>
<dbReference type="Proteomes" id="UP001139031">
    <property type="component" value="Unassembled WGS sequence"/>
</dbReference>
<evidence type="ECO:0000313" key="3">
    <source>
        <dbReference type="Proteomes" id="UP001139031"/>
    </source>
</evidence>
<evidence type="ECO:0000313" key="2">
    <source>
        <dbReference type="EMBL" id="MBZ5714516.1"/>
    </source>
</evidence>
<dbReference type="RefSeq" id="WP_224196250.1">
    <property type="nucleotide sequence ID" value="NZ_JAIRAU010000048.1"/>
</dbReference>
<keyword evidence="1" id="KW-0812">Transmembrane</keyword>
<feature type="transmembrane region" description="Helical" evidence="1">
    <location>
        <begin position="82"/>
        <end position="99"/>
    </location>
</feature>
<keyword evidence="1" id="KW-1133">Transmembrane helix</keyword>
<gene>
    <name evidence="2" type="ORF">K7C98_35230</name>
</gene>
<feature type="transmembrane region" description="Helical" evidence="1">
    <location>
        <begin position="244"/>
        <end position="265"/>
    </location>
</feature>
<dbReference type="EMBL" id="JAIRAU010000048">
    <property type="protein sequence ID" value="MBZ5714516.1"/>
    <property type="molecule type" value="Genomic_DNA"/>
</dbReference>
<reference evidence="2" key="1">
    <citation type="submission" date="2021-08" db="EMBL/GenBank/DDBJ databases">
        <authorList>
            <person name="Stevens D.C."/>
        </authorList>
    </citation>
    <scope>NUCLEOTIDE SEQUENCE</scope>
    <source>
        <strain evidence="2">DSM 53165</strain>
    </source>
</reference>
<sequence>MTAPSSAPPAPAPLPWLSPGPLPPRGLAQLAWGLAQPLLGLRVIAGDPALLRAAAWPVLLFAGFCVLVAMGAEDDASARLEVFLDTLVTLAPAPVILFGKTYRRLAAAARVPLGLSPRTADMPGLRSAIGDAIRQAVLLGIGLVPVWLAFELAQSLWPAGADAFAWVAWALGGFWALHWIVIEALDNGHTVDPAAPAKQPDPYPDPWFVQIYQLPLLRRFSGLLRRLSRPWRRELQLVARHPELALGFGLGVAAIIAVPFAALVFRPAAVVAAVHVLGRVDEAAGATAEPAAVVTAPATP</sequence>